<keyword evidence="1" id="KW-0812">Transmembrane</keyword>
<reference evidence="2 3" key="1">
    <citation type="submission" date="2016-07" db="EMBL/GenBank/DDBJ databases">
        <title>Pervasive Adenine N6-methylation of Active Genes in Fungi.</title>
        <authorList>
            <consortium name="DOE Joint Genome Institute"/>
            <person name="Mondo S.J."/>
            <person name="Dannebaum R.O."/>
            <person name="Kuo R.C."/>
            <person name="Labutti K."/>
            <person name="Haridas S."/>
            <person name="Kuo A."/>
            <person name="Salamov A."/>
            <person name="Ahrendt S.R."/>
            <person name="Lipzen A."/>
            <person name="Sullivan W."/>
            <person name="Andreopoulos W.B."/>
            <person name="Clum A."/>
            <person name="Lindquist E."/>
            <person name="Daum C."/>
            <person name="Ramamoorthy G.K."/>
            <person name="Gryganskyi A."/>
            <person name="Culley D."/>
            <person name="Magnuson J.K."/>
            <person name="James T.Y."/>
            <person name="O'Malley M.A."/>
            <person name="Stajich J.E."/>
            <person name="Spatafora J.W."/>
            <person name="Visel A."/>
            <person name="Grigoriev I.V."/>
        </authorList>
    </citation>
    <scope>NUCLEOTIDE SEQUENCE [LARGE SCALE GENOMIC DNA]</scope>
    <source>
        <strain evidence="2 3">CBS 931.73</strain>
    </source>
</reference>
<comment type="caution">
    <text evidence="2">The sequence shown here is derived from an EMBL/GenBank/DDBJ whole genome shotgun (WGS) entry which is preliminary data.</text>
</comment>
<feature type="transmembrane region" description="Helical" evidence="1">
    <location>
        <begin position="79"/>
        <end position="100"/>
    </location>
</feature>
<keyword evidence="1" id="KW-1133">Transmembrane helix</keyword>
<organism evidence="2 3">
    <name type="scientific">Basidiobolus meristosporus CBS 931.73</name>
    <dbReference type="NCBI Taxonomy" id="1314790"/>
    <lineage>
        <taxon>Eukaryota</taxon>
        <taxon>Fungi</taxon>
        <taxon>Fungi incertae sedis</taxon>
        <taxon>Zoopagomycota</taxon>
        <taxon>Entomophthoromycotina</taxon>
        <taxon>Basidiobolomycetes</taxon>
        <taxon>Basidiobolales</taxon>
        <taxon>Basidiobolaceae</taxon>
        <taxon>Basidiobolus</taxon>
    </lineage>
</organism>
<keyword evidence="3" id="KW-1185">Reference proteome</keyword>
<feature type="transmembrane region" description="Helical" evidence="1">
    <location>
        <begin position="145"/>
        <end position="165"/>
    </location>
</feature>
<sequence>MNKLGLLLQCPFSFGLDLSPHLLPIKALHLVRSIISMEVSINTIITYGKLDLMIATTALPIGISNSYHAIRMALQESPVIFKLNLMQALLLLFNGIVAISDFFKPTRNCNTLAYIYLTNAYLSILSINIILFYKAYYTTKASRMMGCLCILIQIAETVCLVQVLLKSQFIDGLIGGCILSYPIYWTMGLTGSVTSIMIILTLLFIISIRRHSEFRKLGLYSSLLQEGIVFFLIILIMDLTLAVLVLVQDVYCGNVLHLGWIVKSKLMTELMLRAHRRRKERRRSRGRQHKDQELTDISLVSVSSPSTQN</sequence>
<dbReference type="EMBL" id="MCFE01000738">
    <property type="protein sequence ID" value="ORX80465.1"/>
    <property type="molecule type" value="Genomic_DNA"/>
</dbReference>
<feature type="transmembrane region" description="Helical" evidence="1">
    <location>
        <begin position="112"/>
        <end position="133"/>
    </location>
</feature>
<name>A0A1Y1X486_9FUNG</name>
<dbReference type="Proteomes" id="UP000193498">
    <property type="component" value="Unassembled WGS sequence"/>
</dbReference>
<protein>
    <submittedName>
        <fullName evidence="2">Uncharacterized protein</fullName>
    </submittedName>
</protein>
<gene>
    <name evidence="2" type="ORF">K493DRAFT_389958</name>
</gene>
<dbReference type="InParanoid" id="A0A1Y1X486"/>
<dbReference type="AlphaFoldDB" id="A0A1Y1X486"/>
<evidence type="ECO:0000313" key="2">
    <source>
        <dbReference type="EMBL" id="ORX80465.1"/>
    </source>
</evidence>
<evidence type="ECO:0000256" key="1">
    <source>
        <dbReference type="SAM" id="Phobius"/>
    </source>
</evidence>
<proteinExistence type="predicted"/>
<feature type="transmembrane region" description="Helical" evidence="1">
    <location>
        <begin position="227"/>
        <end position="248"/>
    </location>
</feature>
<accession>A0A1Y1X486</accession>
<evidence type="ECO:0000313" key="3">
    <source>
        <dbReference type="Proteomes" id="UP000193498"/>
    </source>
</evidence>
<keyword evidence="1" id="KW-0472">Membrane</keyword>
<feature type="transmembrane region" description="Helical" evidence="1">
    <location>
        <begin position="185"/>
        <end position="206"/>
    </location>
</feature>